<dbReference type="CDD" id="cd12921">
    <property type="entry name" value="VKOR_4"/>
    <property type="match status" value="1"/>
</dbReference>
<keyword evidence="8" id="KW-1015">Disulfide bond</keyword>
<evidence type="ECO:0000256" key="6">
    <source>
        <dbReference type="ARBA" id="ARBA00023002"/>
    </source>
</evidence>
<evidence type="ECO:0000256" key="2">
    <source>
        <dbReference type="ARBA" id="ARBA00006214"/>
    </source>
</evidence>
<comment type="similarity">
    <text evidence="2">Belongs to the VKOR family.</text>
</comment>
<feature type="transmembrane region" description="Helical" evidence="10">
    <location>
        <begin position="209"/>
        <end position="231"/>
    </location>
</feature>
<dbReference type="OrthoDB" id="1083138at2"/>
<evidence type="ECO:0000259" key="12">
    <source>
        <dbReference type="Pfam" id="PF07884"/>
    </source>
</evidence>
<dbReference type="GO" id="GO:0016020">
    <property type="term" value="C:membrane"/>
    <property type="evidence" value="ECO:0007669"/>
    <property type="project" value="UniProtKB-SubCell"/>
</dbReference>
<organism evidence="13 14">
    <name type="scientific">Prevotella brunnea</name>
    <dbReference type="NCBI Taxonomy" id="2508867"/>
    <lineage>
        <taxon>Bacteria</taxon>
        <taxon>Pseudomonadati</taxon>
        <taxon>Bacteroidota</taxon>
        <taxon>Bacteroidia</taxon>
        <taxon>Bacteroidales</taxon>
        <taxon>Prevotellaceae</taxon>
        <taxon>Prevotella</taxon>
    </lineage>
</organism>
<keyword evidence="3 10" id="KW-0812">Transmembrane</keyword>
<gene>
    <name evidence="13" type="ORF">ETF27_04865</name>
</gene>
<sequence>MSPNIYLIDIIIIILEQRAIFASRKEIYKVLFSDSHFPSLAAVSTTLSYFGLTSNAYLAHIEDLKDMNNVLLHTNEEEGHFYIMNKIEDRGVELYDGRCKRLSITQFKSIWDGVILVVDKKEFEYREKVQNEKLFLYASFILLLVYSLFKIPDDLIITFIANIFGLACAFILFNQQVNIYEYNSFCKIGRKIDCNYVSQKNPLGRWIPIGLPVIGIYFFLLDSASLVILRVQDHLTLIAYVCSVVLMIGLTIYQFAKIKKYCLYCMGITFMVIIKLLIITSPLQPVEVQTVVGMVSLSIVVYIICHLLYINGRNTQALFDKEITLLNLKRDKRVLSCYFEKIQELDIPKNLSLNFGNINAPVTITTIISIDCKHCKTVAKDIYSLMQKFPQRYHWQLIIDGIGVEENNKETFIKYNKRQLNLYMLYLHSHIDCLKALFANSYREQISFYDEAIVTYKSLLNSIQSMNIQHYPFVLINSYRLPKGYKITDIPYISRYTE</sequence>
<keyword evidence="5 10" id="KW-1133">Transmembrane helix</keyword>
<name>A0A5C8GKT9_9BACT</name>
<dbReference type="RefSeq" id="WP_025878080.1">
    <property type="nucleotide sequence ID" value="NZ_SDIK01000032.1"/>
</dbReference>
<keyword evidence="9" id="KW-0676">Redox-active center</keyword>
<dbReference type="Gene3D" id="1.20.1440.130">
    <property type="entry name" value="VKOR domain"/>
    <property type="match status" value="1"/>
</dbReference>
<dbReference type="Pfam" id="PF03412">
    <property type="entry name" value="Peptidase_C39"/>
    <property type="match status" value="1"/>
</dbReference>
<evidence type="ECO:0000256" key="3">
    <source>
        <dbReference type="ARBA" id="ARBA00022692"/>
    </source>
</evidence>
<feature type="domain" description="Peptidase C39" evidence="11">
    <location>
        <begin position="41"/>
        <end position="121"/>
    </location>
</feature>
<evidence type="ECO:0000256" key="7">
    <source>
        <dbReference type="ARBA" id="ARBA00023136"/>
    </source>
</evidence>
<proteinExistence type="inferred from homology"/>
<evidence type="ECO:0000313" key="14">
    <source>
        <dbReference type="Proteomes" id="UP000321612"/>
    </source>
</evidence>
<keyword evidence="14" id="KW-1185">Reference proteome</keyword>
<dbReference type="InterPro" id="IPR036249">
    <property type="entry name" value="Thioredoxin-like_sf"/>
</dbReference>
<evidence type="ECO:0000256" key="4">
    <source>
        <dbReference type="ARBA" id="ARBA00022719"/>
    </source>
</evidence>
<dbReference type="GO" id="GO:0005524">
    <property type="term" value="F:ATP binding"/>
    <property type="evidence" value="ECO:0007669"/>
    <property type="project" value="InterPro"/>
</dbReference>
<dbReference type="Gene3D" id="3.90.70.10">
    <property type="entry name" value="Cysteine proteinases"/>
    <property type="match status" value="1"/>
</dbReference>
<dbReference type="InterPro" id="IPR005074">
    <property type="entry name" value="Peptidase_C39"/>
</dbReference>
<dbReference type="SUPFAM" id="SSF52833">
    <property type="entry name" value="Thioredoxin-like"/>
    <property type="match status" value="1"/>
</dbReference>
<accession>A0A5C8GKT9</accession>
<dbReference type="Pfam" id="PF07884">
    <property type="entry name" value="VKOR"/>
    <property type="match status" value="1"/>
</dbReference>
<dbReference type="EMBL" id="SDIK01000032">
    <property type="protein sequence ID" value="TXJ62383.1"/>
    <property type="molecule type" value="Genomic_DNA"/>
</dbReference>
<protein>
    <recommendedName>
        <fullName evidence="15">Vitamin K epoxide reductase family protein</fullName>
    </recommendedName>
</protein>
<evidence type="ECO:0000313" key="13">
    <source>
        <dbReference type="EMBL" id="TXJ62383.1"/>
    </source>
</evidence>
<evidence type="ECO:0000256" key="9">
    <source>
        <dbReference type="ARBA" id="ARBA00023284"/>
    </source>
</evidence>
<dbReference type="InterPro" id="IPR012932">
    <property type="entry name" value="VKOR"/>
</dbReference>
<evidence type="ECO:0000256" key="10">
    <source>
        <dbReference type="SAM" id="Phobius"/>
    </source>
</evidence>
<feature type="transmembrane region" description="Helical" evidence="10">
    <location>
        <begin position="261"/>
        <end position="279"/>
    </location>
</feature>
<feature type="transmembrane region" description="Helical" evidence="10">
    <location>
        <begin position="155"/>
        <end position="173"/>
    </location>
</feature>
<comment type="caution">
    <text evidence="13">The sequence shown here is derived from an EMBL/GenBank/DDBJ whole genome shotgun (WGS) entry which is preliminary data.</text>
</comment>
<dbReference type="AlphaFoldDB" id="A0A5C8GKT9"/>
<dbReference type="GO" id="GO:0006508">
    <property type="term" value="P:proteolysis"/>
    <property type="evidence" value="ECO:0007669"/>
    <property type="project" value="InterPro"/>
</dbReference>
<dbReference type="GO" id="GO:0048038">
    <property type="term" value="F:quinone binding"/>
    <property type="evidence" value="ECO:0007669"/>
    <property type="project" value="UniProtKB-KW"/>
</dbReference>
<dbReference type="GO" id="GO:0016491">
    <property type="term" value="F:oxidoreductase activity"/>
    <property type="evidence" value="ECO:0007669"/>
    <property type="project" value="UniProtKB-KW"/>
</dbReference>
<comment type="subcellular location">
    <subcellularLocation>
        <location evidence="1">Membrane</location>
        <topology evidence="1">Multi-pass membrane protein</topology>
    </subcellularLocation>
</comment>
<dbReference type="InterPro" id="IPR038354">
    <property type="entry name" value="VKOR_sf"/>
</dbReference>
<evidence type="ECO:0008006" key="15">
    <source>
        <dbReference type="Google" id="ProtNLM"/>
    </source>
</evidence>
<feature type="transmembrane region" description="Helical" evidence="10">
    <location>
        <begin position="134"/>
        <end position="149"/>
    </location>
</feature>
<keyword evidence="7 10" id="KW-0472">Membrane</keyword>
<feature type="domain" description="Vitamin K epoxide reductase" evidence="12">
    <location>
        <begin position="158"/>
        <end position="278"/>
    </location>
</feature>
<dbReference type="Proteomes" id="UP000321612">
    <property type="component" value="Unassembled WGS sequence"/>
</dbReference>
<evidence type="ECO:0000259" key="11">
    <source>
        <dbReference type="Pfam" id="PF03412"/>
    </source>
</evidence>
<reference evidence="14" key="1">
    <citation type="submission" date="2019-05" db="EMBL/GenBank/DDBJ databases">
        <title>Prevotella brunnea sp. nov., isolated from a wound of a patient.</title>
        <authorList>
            <person name="Buhl M."/>
        </authorList>
    </citation>
    <scope>NUCLEOTIDE SEQUENCE [LARGE SCALE GENOMIC DNA]</scope>
    <source>
        <strain evidence="14">A2672</strain>
    </source>
</reference>
<feature type="transmembrane region" description="Helical" evidence="10">
    <location>
        <begin position="237"/>
        <end position="256"/>
    </location>
</feature>
<keyword evidence="6" id="KW-0560">Oxidoreductase</keyword>
<feature type="transmembrane region" description="Helical" evidence="10">
    <location>
        <begin position="291"/>
        <end position="310"/>
    </location>
</feature>
<keyword evidence="4" id="KW-0874">Quinone</keyword>
<evidence type="ECO:0000256" key="5">
    <source>
        <dbReference type="ARBA" id="ARBA00022989"/>
    </source>
</evidence>
<evidence type="ECO:0000256" key="8">
    <source>
        <dbReference type="ARBA" id="ARBA00023157"/>
    </source>
</evidence>
<evidence type="ECO:0000256" key="1">
    <source>
        <dbReference type="ARBA" id="ARBA00004141"/>
    </source>
</evidence>
<dbReference type="GO" id="GO:0008233">
    <property type="term" value="F:peptidase activity"/>
    <property type="evidence" value="ECO:0007669"/>
    <property type="project" value="InterPro"/>
</dbReference>